<dbReference type="GO" id="GO:0034511">
    <property type="term" value="F:U3 snoRNA binding"/>
    <property type="evidence" value="ECO:0007669"/>
    <property type="project" value="TreeGrafter"/>
</dbReference>
<dbReference type="InterPro" id="IPR036322">
    <property type="entry name" value="WD40_repeat_dom_sf"/>
</dbReference>
<dbReference type="PANTHER" id="PTHR19854:SF15">
    <property type="entry name" value="TRANSDUCIN BETA-LIKE PROTEIN 3"/>
    <property type="match status" value="1"/>
</dbReference>
<evidence type="ECO:0000256" key="1">
    <source>
        <dbReference type="ARBA" id="ARBA00022574"/>
    </source>
</evidence>
<dbReference type="OMA" id="NNECIST"/>
<dbReference type="OrthoDB" id="5414888at2759"/>
<proteinExistence type="predicted"/>
<dbReference type="PROSITE" id="PS50082">
    <property type="entry name" value="WD_REPEATS_2"/>
    <property type="match status" value="2"/>
</dbReference>
<organism evidence="4 5">
    <name type="scientific">Thelohanellus kitauei</name>
    <name type="common">Myxosporean</name>
    <dbReference type="NCBI Taxonomy" id="669202"/>
    <lineage>
        <taxon>Eukaryota</taxon>
        <taxon>Metazoa</taxon>
        <taxon>Cnidaria</taxon>
        <taxon>Myxozoa</taxon>
        <taxon>Myxosporea</taxon>
        <taxon>Bivalvulida</taxon>
        <taxon>Platysporina</taxon>
        <taxon>Myxobolidae</taxon>
        <taxon>Thelohanellus</taxon>
    </lineage>
</organism>
<gene>
    <name evidence="4" type="ORF">RF11_14237</name>
</gene>
<evidence type="ECO:0000256" key="3">
    <source>
        <dbReference type="PROSITE-ProRule" id="PRU00221"/>
    </source>
</evidence>
<dbReference type="PROSITE" id="PS50294">
    <property type="entry name" value="WD_REPEATS_REGION"/>
    <property type="match status" value="1"/>
</dbReference>
<dbReference type="Proteomes" id="UP000031668">
    <property type="component" value="Unassembled WGS sequence"/>
</dbReference>
<name>A0A0C2MPR1_THEKT</name>
<dbReference type="Gene3D" id="2.130.10.10">
    <property type="entry name" value="YVTN repeat-like/Quinoprotein amine dehydrogenase"/>
    <property type="match status" value="1"/>
</dbReference>
<evidence type="ECO:0000313" key="5">
    <source>
        <dbReference type="Proteomes" id="UP000031668"/>
    </source>
</evidence>
<sequence length="127" mass="14083">MCADFSPVDKIVATGSTDMTVRLWSLDDFSCVKKLEGSDSSVCSLAFISGHQLAAGYSSGLIKIWSISDNITLLDLEGHDEKVWTLAVNENNDIVSGDSEGSFIFWKNTTNEEKQQLKQEMLDQKQE</sequence>
<comment type="caution">
    <text evidence="4">The sequence shown here is derived from an EMBL/GenBank/DDBJ whole genome shotgun (WGS) entry which is preliminary data.</text>
</comment>
<keyword evidence="1 3" id="KW-0853">WD repeat</keyword>
<accession>A0A0C2MPR1</accession>
<keyword evidence="2" id="KW-0677">Repeat</keyword>
<protein>
    <submittedName>
        <fullName evidence="4">Transducin beta-like protein 3</fullName>
    </submittedName>
</protein>
<dbReference type="AlphaFoldDB" id="A0A0C2MPR1"/>
<feature type="repeat" description="WD" evidence="3">
    <location>
        <begin position="1"/>
        <end position="34"/>
    </location>
</feature>
<dbReference type="InterPro" id="IPR015943">
    <property type="entry name" value="WD40/YVTN_repeat-like_dom_sf"/>
</dbReference>
<evidence type="ECO:0000256" key="2">
    <source>
        <dbReference type="ARBA" id="ARBA00022737"/>
    </source>
</evidence>
<dbReference type="SUPFAM" id="SSF50978">
    <property type="entry name" value="WD40 repeat-like"/>
    <property type="match status" value="1"/>
</dbReference>
<dbReference type="PANTHER" id="PTHR19854">
    <property type="entry name" value="TRANSDUCIN BETA-LIKE 3"/>
    <property type="match status" value="1"/>
</dbReference>
<feature type="repeat" description="WD" evidence="3">
    <location>
        <begin position="76"/>
        <end position="116"/>
    </location>
</feature>
<dbReference type="Pfam" id="PF00400">
    <property type="entry name" value="WD40"/>
    <property type="match status" value="3"/>
</dbReference>
<evidence type="ECO:0000313" key="4">
    <source>
        <dbReference type="EMBL" id="KII66345.1"/>
    </source>
</evidence>
<dbReference type="GO" id="GO:0000480">
    <property type="term" value="P:endonucleolytic cleavage in 5'-ETS of tricistronic rRNA transcript (SSU-rRNA, 5.8S rRNA, LSU-rRNA)"/>
    <property type="evidence" value="ECO:0007669"/>
    <property type="project" value="TreeGrafter"/>
</dbReference>
<dbReference type="EMBL" id="JWZT01003552">
    <property type="protein sequence ID" value="KII66345.1"/>
    <property type="molecule type" value="Genomic_DNA"/>
</dbReference>
<dbReference type="InterPro" id="IPR001680">
    <property type="entry name" value="WD40_rpt"/>
</dbReference>
<dbReference type="GO" id="GO:0030686">
    <property type="term" value="C:90S preribosome"/>
    <property type="evidence" value="ECO:0007669"/>
    <property type="project" value="TreeGrafter"/>
</dbReference>
<dbReference type="GO" id="GO:0005730">
    <property type="term" value="C:nucleolus"/>
    <property type="evidence" value="ECO:0007669"/>
    <property type="project" value="TreeGrafter"/>
</dbReference>
<keyword evidence="5" id="KW-1185">Reference proteome</keyword>
<reference evidence="4 5" key="1">
    <citation type="journal article" date="2014" name="Genome Biol. Evol.">
        <title>The genome of the myxosporean Thelohanellus kitauei shows adaptations to nutrient acquisition within its fish host.</title>
        <authorList>
            <person name="Yang Y."/>
            <person name="Xiong J."/>
            <person name="Zhou Z."/>
            <person name="Huo F."/>
            <person name="Miao W."/>
            <person name="Ran C."/>
            <person name="Liu Y."/>
            <person name="Zhang J."/>
            <person name="Feng J."/>
            <person name="Wang M."/>
            <person name="Wang M."/>
            <person name="Wang L."/>
            <person name="Yao B."/>
        </authorList>
    </citation>
    <scope>NUCLEOTIDE SEQUENCE [LARGE SCALE GENOMIC DNA]</scope>
    <source>
        <strain evidence="4">Wuqing</strain>
    </source>
</reference>
<dbReference type="GO" id="GO:0000472">
    <property type="term" value="P:endonucleolytic cleavage to generate mature 5'-end of SSU-rRNA from (SSU-rRNA, 5.8S rRNA, LSU-rRNA)"/>
    <property type="evidence" value="ECO:0007669"/>
    <property type="project" value="TreeGrafter"/>
</dbReference>
<dbReference type="SMART" id="SM00320">
    <property type="entry name" value="WD40"/>
    <property type="match status" value="3"/>
</dbReference>